<dbReference type="EMBL" id="VCHX02000061">
    <property type="protein sequence ID" value="TPQ23144.1"/>
    <property type="molecule type" value="Genomic_DNA"/>
</dbReference>
<dbReference type="PRINTS" id="PR00035">
    <property type="entry name" value="HTHGNTR"/>
</dbReference>
<protein>
    <submittedName>
        <fullName evidence="5">FadR family transcriptional regulator</fullName>
    </submittedName>
</protein>
<keyword evidence="1" id="KW-0805">Transcription regulation</keyword>
<dbReference type="SUPFAM" id="SSF48008">
    <property type="entry name" value="GntR ligand-binding domain-like"/>
    <property type="match status" value="1"/>
</dbReference>
<keyword evidence="2" id="KW-0238">DNA-binding</keyword>
<dbReference type="InterPro" id="IPR036390">
    <property type="entry name" value="WH_DNA-bd_sf"/>
</dbReference>
<dbReference type="RefSeq" id="WP_119099234.1">
    <property type="nucleotide sequence ID" value="NZ_QXMJ01000061.1"/>
</dbReference>
<evidence type="ECO:0000313" key="6">
    <source>
        <dbReference type="Proteomes" id="UP000317378"/>
    </source>
</evidence>
<evidence type="ECO:0000256" key="3">
    <source>
        <dbReference type="ARBA" id="ARBA00023163"/>
    </source>
</evidence>
<gene>
    <name evidence="5" type="ORF">FGD71_005465</name>
</gene>
<keyword evidence="3" id="KW-0804">Transcription</keyword>
<dbReference type="Pfam" id="PF00392">
    <property type="entry name" value="GntR"/>
    <property type="match status" value="1"/>
</dbReference>
<name>A0A505DPF1_9ACTN</name>
<dbReference type="InterPro" id="IPR036388">
    <property type="entry name" value="WH-like_DNA-bd_sf"/>
</dbReference>
<evidence type="ECO:0000256" key="1">
    <source>
        <dbReference type="ARBA" id="ARBA00023015"/>
    </source>
</evidence>
<dbReference type="SMART" id="SM00345">
    <property type="entry name" value="HTH_GNTR"/>
    <property type="match status" value="1"/>
</dbReference>
<dbReference type="Pfam" id="PF07729">
    <property type="entry name" value="FCD"/>
    <property type="match status" value="1"/>
</dbReference>
<evidence type="ECO:0000256" key="2">
    <source>
        <dbReference type="ARBA" id="ARBA00023125"/>
    </source>
</evidence>
<reference evidence="5 6" key="1">
    <citation type="submission" date="2019-06" db="EMBL/GenBank/DDBJ databases">
        <title>Streptomyces sporangiiformans sp. nov., a novel actinomycete isolated from soil in Mount Song.</title>
        <authorList>
            <person name="Han L."/>
        </authorList>
    </citation>
    <scope>NUCLEOTIDE SEQUENCE [LARGE SCALE GENOMIC DNA]</scope>
    <source>
        <strain evidence="5 6">NEAU-SSA 1</strain>
    </source>
</reference>
<dbReference type="InterPro" id="IPR008920">
    <property type="entry name" value="TF_FadR/GntR_C"/>
</dbReference>
<dbReference type="OrthoDB" id="4535513at2"/>
<dbReference type="Gene3D" id="1.20.120.530">
    <property type="entry name" value="GntR ligand-binding domain-like"/>
    <property type="match status" value="1"/>
</dbReference>
<dbReference type="Gene3D" id="1.10.10.10">
    <property type="entry name" value="Winged helix-like DNA-binding domain superfamily/Winged helix DNA-binding domain"/>
    <property type="match status" value="1"/>
</dbReference>
<comment type="caution">
    <text evidence="5">The sequence shown here is derived from an EMBL/GenBank/DDBJ whole genome shotgun (WGS) entry which is preliminary data.</text>
</comment>
<dbReference type="PROSITE" id="PS50949">
    <property type="entry name" value="HTH_GNTR"/>
    <property type="match status" value="1"/>
</dbReference>
<dbReference type="Proteomes" id="UP000317378">
    <property type="component" value="Unassembled WGS sequence"/>
</dbReference>
<dbReference type="GO" id="GO:0003677">
    <property type="term" value="F:DNA binding"/>
    <property type="evidence" value="ECO:0007669"/>
    <property type="project" value="UniProtKB-KW"/>
</dbReference>
<sequence length="261" mass="28368">MASDFSAKAGARPLYPNQDAVLTQLERRILSGALKVGDRLPSERTLCAEYNVSRPVIREVLRGLQERGYIEIHPGRGSFVRAVGASDLARPLARMAQRTGVTPRDLVTARTMLECEAAAMAASRGTDEQIDLVRQALEAHQAAQDLSTLARSDLAFHEAVAHAGGNPVIAVMFGSIRTLVYGLMLRSLSDREVLAAGDPWHQTIYEGIARRDPEAARAAMAEHLRLALDFYGADLDTPLDDVLARRGIQVARLDDELAGFG</sequence>
<accession>A0A505DPF1</accession>
<dbReference type="PANTHER" id="PTHR43537:SF5">
    <property type="entry name" value="UXU OPERON TRANSCRIPTIONAL REGULATOR"/>
    <property type="match status" value="1"/>
</dbReference>
<dbReference type="InterPro" id="IPR000524">
    <property type="entry name" value="Tscrpt_reg_HTH_GntR"/>
</dbReference>
<dbReference type="CDD" id="cd07377">
    <property type="entry name" value="WHTH_GntR"/>
    <property type="match status" value="1"/>
</dbReference>
<dbReference type="PANTHER" id="PTHR43537">
    <property type="entry name" value="TRANSCRIPTIONAL REGULATOR, GNTR FAMILY"/>
    <property type="match status" value="1"/>
</dbReference>
<feature type="domain" description="HTH gntR-type" evidence="4">
    <location>
        <begin position="15"/>
        <end position="83"/>
    </location>
</feature>
<keyword evidence="6" id="KW-1185">Reference proteome</keyword>
<evidence type="ECO:0000259" key="4">
    <source>
        <dbReference type="PROSITE" id="PS50949"/>
    </source>
</evidence>
<dbReference type="SUPFAM" id="SSF46785">
    <property type="entry name" value="Winged helix' DNA-binding domain"/>
    <property type="match status" value="1"/>
</dbReference>
<dbReference type="AlphaFoldDB" id="A0A505DPF1"/>
<dbReference type="SMART" id="SM00895">
    <property type="entry name" value="FCD"/>
    <property type="match status" value="1"/>
</dbReference>
<dbReference type="InterPro" id="IPR011711">
    <property type="entry name" value="GntR_C"/>
</dbReference>
<dbReference type="GO" id="GO:0003700">
    <property type="term" value="F:DNA-binding transcription factor activity"/>
    <property type="evidence" value="ECO:0007669"/>
    <property type="project" value="InterPro"/>
</dbReference>
<organism evidence="5 6">
    <name type="scientific">Streptomyces sporangiiformans</name>
    <dbReference type="NCBI Taxonomy" id="2315329"/>
    <lineage>
        <taxon>Bacteria</taxon>
        <taxon>Bacillati</taxon>
        <taxon>Actinomycetota</taxon>
        <taxon>Actinomycetes</taxon>
        <taxon>Kitasatosporales</taxon>
        <taxon>Streptomycetaceae</taxon>
        <taxon>Streptomyces</taxon>
    </lineage>
</organism>
<evidence type="ECO:0000313" key="5">
    <source>
        <dbReference type="EMBL" id="TPQ23144.1"/>
    </source>
</evidence>
<proteinExistence type="predicted"/>